<evidence type="ECO:0000313" key="5">
    <source>
        <dbReference type="EMBL" id="MET4719910.1"/>
    </source>
</evidence>
<evidence type="ECO:0000256" key="2">
    <source>
        <dbReference type="PROSITE-ProRule" id="PRU00169"/>
    </source>
</evidence>
<dbReference type="EMBL" id="JBEPTQ010000002">
    <property type="protein sequence ID" value="MET4719910.1"/>
    <property type="molecule type" value="Genomic_DNA"/>
</dbReference>
<evidence type="ECO:0000256" key="1">
    <source>
        <dbReference type="ARBA" id="ARBA00023125"/>
    </source>
</evidence>
<dbReference type="CDD" id="cd06170">
    <property type="entry name" value="LuxR_C_like"/>
    <property type="match status" value="1"/>
</dbReference>
<dbReference type="SUPFAM" id="SSF52172">
    <property type="entry name" value="CheY-like"/>
    <property type="match status" value="1"/>
</dbReference>
<dbReference type="PANTHER" id="PTHR45566:SF1">
    <property type="entry name" value="HTH-TYPE TRANSCRIPTIONAL REGULATOR YHJB-RELATED"/>
    <property type="match status" value="1"/>
</dbReference>
<evidence type="ECO:0000259" key="4">
    <source>
        <dbReference type="PROSITE" id="PS50110"/>
    </source>
</evidence>
<evidence type="ECO:0000259" key="3">
    <source>
        <dbReference type="PROSITE" id="PS50043"/>
    </source>
</evidence>
<dbReference type="SMART" id="SM00421">
    <property type="entry name" value="HTH_LUXR"/>
    <property type="match status" value="1"/>
</dbReference>
<dbReference type="Gene3D" id="3.40.50.2300">
    <property type="match status" value="1"/>
</dbReference>
<dbReference type="PRINTS" id="PR00038">
    <property type="entry name" value="HTHLUXR"/>
</dbReference>
<protein>
    <submittedName>
        <fullName evidence="5">DNA-binding NarL/FixJ family response regulator</fullName>
    </submittedName>
</protein>
<dbReference type="SUPFAM" id="SSF46894">
    <property type="entry name" value="C-terminal effector domain of the bipartite response regulators"/>
    <property type="match status" value="1"/>
</dbReference>
<dbReference type="PANTHER" id="PTHR45566">
    <property type="entry name" value="HTH-TYPE TRANSCRIPTIONAL REGULATOR YHJB-RELATED"/>
    <property type="match status" value="1"/>
</dbReference>
<sequence length="257" mass="28625">MPVILIVDEHSVYRSGLQGVIEARFKKSRVIDASQLENFELETNVDLILIDLDCLNHHALAVLSEVVDLRPATRIAVMSASSSRADVLKCLSAGFHGFLPKLQSDEELLSAIGDLLSGRIYVPRWLVDDDVSRPEPQQTVNFNLESLRLTRRQNEILPLLAQGMSNKEIARELSIAEGTSKIHTAALLRALCARNRTEAAFIAAKLVGPRDKLARKTRTRRFFSLDRSNGSGPGSDLIVGDRWARPAERFVFRRTNG</sequence>
<gene>
    <name evidence="5" type="ORF">ABIF63_004016</name>
</gene>
<evidence type="ECO:0000313" key="6">
    <source>
        <dbReference type="Proteomes" id="UP001549291"/>
    </source>
</evidence>
<dbReference type="RefSeq" id="WP_049802947.1">
    <property type="nucleotide sequence ID" value="NZ_CP066351.1"/>
</dbReference>
<organism evidence="5 6">
    <name type="scientific">Bradyrhizobium japonicum</name>
    <dbReference type="NCBI Taxonomy" id="375"/>
    <lineage>
        <taxon>Bacteria</taxon>
        <taxon>Pseudomonadati</taxon>
        <taxon>Pseudomonadota</taxon>
        <taxon>Alphaproteobacteria</taxon>
        <taxon>Hyphomicrobiales</taxon>
        <taxon>Nitrobacteraceae</taxon>
        <taxon>Bradyrhizobium</taxon>
    </lineage>
</organism>
<keyword evidence="2" id="KW-0597">Phosphoprotein</keyword>
<accession>A0ABV2RTG0</accession>
<dbReference type="Pfam" id="PF00072">
    <property type="entry name" value="Response_reg"/>
    <property type="match status" value="1"/>
</dbReference>
<keyword evidence="1 5" id="KW-0238">DNA-binding</keyword>
<dbReference type="InterPro" id="IPR001789">
    <property type="entry name" value="Sig_transdc_resp-reg_receiver"/>
</dbReference>
<comment type="caution">
    <text evidence="5">The sequence shown here is derived from an EMBL/GenBank/DDBJ whole genome shotgun (WGS) entry which is preliminary data.</text>
</comment>
<name>A0ABV2RTG0_BRAJP</name>
<dbReference type="PROSITE" id="PS50110">
    <property type="entry name" value="RESPONSE_REGULATORY"/>
    <property type="match status" value="1"/>
</dbReference>
<dbReference type="Pfam" id="PF00196">
    <property type="entry name" value="GerE"/>
    <property type="match status" value="1"/>
</dbReference>
<dbReference type="InterPro" id="IPR051015">
    <property type="entry name" value="EvgA-like"/>
</dbReference>
<keyword evidence="6" id="KW-1185">Reference proteome</keyword>
<proteinExistence type="predicted"/>
<dbReference type="InterPro" id="IPR000792">
    <property type="entry name" value="Tscrpt_reg_LuxR_C"/>
</dbReference>
<feature type="domain" description="HTH luxR-type" evidence="3">
    <location>
        <begin position="145"/>
        <end position="207"/>
    </location>
</feature>
<dbReference type="InterPro" id="IPR016032">
    <property type="entry name" value="Sig_transdc_resp-reg_C-effctor"/>
</dbReference>
<dbReference type="Proteomes" id="UP001549291">
    <property type="component" value="Unassembled WGS sequence"/>
</dbReference>
<dbReference type="GO" id="GO:0003677">
    <property type="term" value="F:DNA binding"/>
    <property type="evidence" value="ECO:0007669"/>
    <property type="project" value="UniProtKB-KW"/>
</dbReference>
<feature type="domain" description="Response regulatory" evidence="4">
    <location>
        <begin position="3"/>
        <end position="116"/>
    </location>
</feature>
<dbReference type="InterPro" id="IPR011006">
    <property type="entry name" value="CheY-like_superfamily"/>
</dbReference>
<reference evidence="5 6" key="1">
    <citation type="submission" date="2024-06" db="EMBL/GenBank/DDBJ databases">
        <title>Genomic Encyclopedia of Type Strains, Phase V (KMG-V): Genome sequencing to study the core and pangenomes of soil and plant-associated prokaryotes.</title>
        <authorList>
            <person name="Whitman W."/>
        </authorList>
    </citation>
    <scope>NUCLEOTIDE SEQUENCE [LARGE SCALE GENOMIC DNA]</scope>
    <source>
        <strain evidence="5 6">USDA 160</strain>
    </source>
</reference>
<dbReference type="PROSITE" id="PS50043">
    <property type="entry name" value="HTH_LUXR_2"/>
    <property type="match status" value="1"/>
</dbReference>
<feature type="modified residue" description="4-aspartylphosphate" evidence="2">
    <location>
        <position position="51"/>
    </location>
</feature>
<dbReference type="SMART" id="SM00448">
    <property type="entry name" value="REC"/>
    <property type="match status" value="1"/>
</dbReference>